<evidence type="ECO:0000313" key="2">
    <source>
        <dbReference type="Proteomes" id="UP001412239"/>
    </source>
</evidence>
<gene>
    <name evidence="1" type="ORF">GSTUAT00006208001</name>
</gene>
<dbReference type="AlphaFoldDB" id="A0A292PSA6"/>
<name>A0A292PSA6_9PEZI</name>
<dbReference type="EMBL" id="LN891072">
    <property type="protein sequence ID" value="CUS09661.1"/>
    <property type="molecule type" value="Genomic_DNA"/>
</dbReference>
<evidence type="ECO:0000313" key="1">
    <source>
        <dbReference type="EMBL" id="CUS09661.1"/>
    </source>
</evidence>
<organism evidence="1 2">
    <name type="scientific">Tuber aestivum</name>
    <name type="common">summer truffle</name>
    <dbReference type="NCBI Taxonomy" id="59557"/>
    <lineage>
        <taxon>Eukaryota</taxon>
        <taxon>Fungi</taxon>
        <taxon>Dikarya</taxon>
        <taxon>Ascomycota</taxon>
        <taxon>Pezizomycotina</taxon>
        <taxon>Pezizomycetes</taxon>
        <taxon>Pezizales</taxon>
        <taxon>Tuberaceae</taxon>
        <taxon>Tuber</taxon>
    </lineage>
</organism>
<protein>
    <submittedName>
        <fullName evidence="1">Uncharacterized protein</fullName>
    </submittedName>
</protein>
<proteinExistence type="predicted"/>
<keyword evidence="2" id="KW-1185">Reference proteome</keyword>
<sequence>MFTEGIYRLGDSKHGANNIDGGVALPPELLQLLQRHVYLSGVASFDQGLHSDGVRGVDDFEDIVRTDEAEARNRALQVVDGLTHIPLGGEDQRGEALLRVLHLLRDAYLEQATEHLRVRE</sequence>
<reference evidence="1" key="1">
    <citation type="submission" date="2015-10" db="EMBL/GenBank/DDBJ databases">
        <authorList>
            <person name="Regsiter A."/>
            <person name="william w."/>
        </authorList>
    </citation>
    <scope>NUCLEOTIDE SEQUENCE</scope>
    <source>
        <strain evidence="1">Montdore</strain>
    </source>
</reference>
<accession>A0A292PSA6</accession>
<dbReference type="Proteomes" id="UP001412239">
    <property type="component" value="Unassembled WGS sequence"/>
</dbReference>